<dbReference type="AlphaFoldDB" id="A0A518AHN7"/>
<dbReference type="KEGG" id="amuc:Pan181_04330"/>
<dbReference type="GO" id="GO:0004582">
    <property type="term" value="F:dolichyl-phosphate beta-D-mannosyltransferase activity"/>
    <property type="evidence" value="ECO:0007669"/>
    <property type="project" value="InterPro"/>
</dbReference>
<evidence type="ECO:0000313" key="6">
    <source>
        <dbReference type="Proteomes" id="UP000315750"/>
    </source>
</evidence>
<organism evidence="5 6">
    <name type="scientific">Aeoliella mucimassa</name>
    <dbReference type="NCBI Taxonomy" id="2527972"/>
    <lineage>
        <taxon>Bacteria</taxon>
        <taxon>Pseudomonadati</taxon>
        <taxon>Planctomycetota</taxon>
        <taxon>Planctomycetia</taxon>
        <taxon>Pirellulales</taxon>
        <taxon>Lacipirellulaceae</taxon>
        <taxon>Aeoliella</taxon>
    </lineage>
</organism>
<dbReference type="GO" id="GO:0047267">
    <property type="term" value="F:undecaprenyl-phosphate mannosyltransferase activity"/>
    <property type="evidence" value="ECO:0007669"/>
    <property type="project" value="UniProtKB-EC"/>
</dbReference>
<dbReference type="Proteomes" id="UP000315750">
    <property type="component" value="Chromosome"/>
</dbReference>
<name>A0A518AHN7_9BACT</name>
<evidence type="ECO:0000256" key="1">
    <source>
        <dbReference type="ARBA" id="ARBA00006739"/>
    </source>
</evidence>
<comment type="similarity">
    <text evidence="1">Belongs to the glycosyltransferase 2 family.</text>
</comment>
<evidence type="ECO:0000259" key="4">
    <source>
        <dbReference type="Pfam" id="PF00535"/>
    </source>
</evidence>
<dbReference type="InterPro" id="IPR039528">
    <property type="entry name" value="DPM1-like"/>
</dbReference>
<dbReference type="EMBL" id="CP036278">
    <property type="protein sequence ID" value="QDU54253.1"/>
    <property type="molecule type" value="Genomic_DNA"/>
</dbReference>
<dbReference type="EC" id="2.4.1.54" evidence="5"/>
<evidence type="ECO:0000256" key="2">
    <source>
        <dbReference type="ARBA" id="ARBA00022676"/>
    </source>
</evidence>
<proteinExistence type="inferred from homology"/>
<keyword evidence="3 5" id="KW-0808">Transferase</keyword>
<evidence type="ECO:0000256" key="3">
    <source>
        <dbReference type="ARBA" id="ARBA00022679"/>
    </source>
</evidence>
<dbReference type="PANTHER" id="PTHR43398">
    <property type="entry name" value="DOLICHOL-PHOSPHATE MANNOSYLTRANSFERASE SUBUNIT 1"/>
    <property type="match status" value="1"/>
</dbReference>
<dbReference type="PANTHER" id="PTHR43398:SF1">
    <property type="entry name" value="DOLICHOL-PHOSPHATE MANNOSYLTRANSFERASE SUBUNIT 1"/>
    <property type="match status" value="1"/>
</dbReference>
<dbReference type="GO" id="GO:0016020">
    <property type="term" value="C:membrane"/>
    <property type="evidence" value="ECO:0007669"/>
    <property type="project" value="GOC"/>
</dbReference>
<dbReference type="GO" id="GO:0009247">
    <property type="term" value="P:glycolipid biosynthetic process"/>
    <property type="evidence" value="ECO:0007669"/>
    <property type="project" value="TreeGrafter"/>
</dbReference>
<dbReference type="InterPro" id="IPR001173">
    <property type="entry name" value="Glyco_trans_2-like"/>
</dbReference>
<accession>A0A518AHN7</accession>
<evidence type="ECO:0000313" key="5">
    <source>
        <dbReference type="EMBL" id="QDU54253.1"/>
    </source>
</evidence>
<sequence>MSSEPGPQLLVSICTYNERENLPPLVESIHEHAPDAHILVVDDGSPDGTGELADQLAESDPRFRVLHRAGKQGLGTAILAAVNYAIEHHYDQWLNLDADFSHHPKYIPAIRAAMGHADVVIGSRYVPGGGTVDWGFKRRAMSWAINTYARTLLRLPVRDTSGSYRCYRLDRLRELDFSLFKARGYAVLEELLYRCRRIGCRFAEVPIVFEDRRYGQSKINYGEVFAALRVIASLSLESLTSKRVTKASVSEAEGVS</sequence>
<protein>
    <submittedName>
        <fullName evidence="5">Undecaprenyl-phosphate mannosyltransferase</fullName>
        <ecNumber evidence="5">2.4.1.54</ecNumber>
    </submittedName>
</protein>
<keyword evidence="2 5" id="KW-0328">Glycosyltransferase</keyword>
<feature type="domain" description="Glycosyltransferase 2-like" evidence="4">
    <location>
        <begin position="11"/>
        <end position="170"/>
    </location>
</feature>
<dbReference type="Pfam" id="PF00535">
    <property type="entry name" value="Glycos_transf_2"/>
    <property type="match status" value="1"/>
</dbReference>
<dbReference type="Gene3D" id="3.90.550.10">
    <property type="entry name" value="Spore Coat Polysaccharide Biosynthesis Protein SpsA, Chain A"/>
    <property type="match status" value="1"/>
</dbReference>
<dbReference type="CDD" id="cd06442">
    <property type="entry name" value="DPM1_like"/>
    <property type="match status" value="1"/>
</dbReference>
<dbReference type="SUPFAM" id="SSF53448">
    <property type="entry name" value="Nucleotide-diphospho-sugar transferases"/>
    <property type="match status" value="1"/>
</dbReference>
<reference evidence="5 6" key="1">
    <citation type="submission" date="2019-02" db="EMBL/GenBank/DDBJ databases">
        <title>Deep-cultivation of Planctomycetes and their phenomic and genomic characterization uncovers novel biology.</title>
        <authorList>
            <person name="Wiegand S."/>
            <person name="Jogler M."/>
            <person name="Boedeker C."/>
            <person name="Pinto D."/>
            <person name="Vollmers J."/>
            <person name="Rivas-Marin E."/>
            <person name="Kohn T."/>
            <person name="Peeters S.H."/>
            <person name="Heuer A."/>
            <person name="Rast P."/>
            <person name="Oberbeckmann S."/>
            <person name="Bunk B."/>
            <person name="Jeske O."/>
            <person name="Meyerdierks A."/>
            <person name="Storesund J.E."/>
            <person name="Kallscheuer N."/>
            <person name="Luecker S."/>
            <person name="Lage O.M."/>
            <person name="Pohl T."/>
            <person name="Merkel B.J."/>
            <person name="Hornburger P."/>
            <person name="Mueller R.-W."/>
            <person name="Bruemmer F."/>
            <person name="Labrenz M."/>
            <person name="Spormann A.M."/>
            <person name="Op den Camp H."/>
            <person name="Overmann J."/>
            <person name="Amann R."/>
            <person name="Jetten M.S.M."/>
            <person name="Mascher T."/>
            <person name="Medema M.H."/>
            <person name="Devos D.P."/>
            <person name="Kaster A.-K."/>
            <person name="Ovreas L."/>
            <person name="Rohde M."/>
            <person name="Galperin M.Y."/>
            <person name="Jogler C."/>
        </authorList>
    </citation>
    <scope>NUCLEOTIDE SEQUENCE [LARGE SCALE GENOMIC DNA]</scope>
    <source>
        <strain evidence="5 6">Pan181</strain>
    </source>
</reference>
<gene>
    <name evidence="5" type="ORF">Pan181_04330</name>
</gene>
<keyword evidence="6" id="KW-1185">Reference proteome</keyword>
<dbReference type="InterPro" id="IPR029044">
    <property type="entry name" value="Nucleotide-diphossugar_trans"/>
</dbReference>
<dbReference type="FunFam" id="3.90.550.10:FF:000122">
    <property type="entry name" value="Dolichol-phosphate mannosyltransferase subunit 1"/>
    <property type="match status" value="1"/>
</dbReference>